<organism evidence="2 3">
    <name type="scientific">Geranomyces variabilis</name>
    <dbReference type="NCBI Taxonomy" id="109894"/>
    <lineage>
        <taxon>Eukaryota</taxon>
        <taxon>Fungi</taxon>
        <taxon>Fungi incertae sedis</taxon>
        <taxon>Chytridiomycota</taxon>
        <taxon>Chytridiomycota incertae sedis</taxon>
        <taxon>Chytridiomycetes</taxon>
        <taxon>Spizellomycetales</taxon>
        <taxon>Powellomycetaceae</taxon>
        <taxon>Geranomyces</taxon>
    </lineage>
</organism>
<gene>
    <name evidence="2" type="ORF">HDU87_006358</name>
</gene>
<comment type="caution">
    <text evidence="2">The sequence shown here is derived from an EMBL/GenBank/DDBJ whole genome shotgun (WGS) entry which is preliminary data.</text>
</comment>
<proteinExistence type="predicted"/>
<dbReference type="Proteomes" id="UP001212152">
    <property type="component" value="Unassembled WGS sequence"/>
</dbReference>
<sequence>MSRANPATPWASSLPSQTATKRDGALREKTVRNVPQDTKPAAEPSREALSIPLSRLYTHEGQDATAAAIFGGDAKLEDGLEFVFDHDEYEDTALHQQDQLHLPEHYDTDHIAMTPANAAAPTSSQELELARILLHRSDSNFSCRSNFSTQSDVSSAASVAERVAAETAEHLPAFLRNIYGGSSSNSSSVGLENAFRSYGGQPQPHSQQRLQRYRQPQQLHHIFAAESLNVCYSTVSPADIHPPTYSSQLSGCAPEMHRHHNDDDDDALHTSDLTHLRPFQTFAQSSSQSSTSAHSSAQVAAPFHASSNCSMASLSQSSTATWTSLATERSGSAAPVDTATPKQRKAAAPKAAKDSVWWQRKTYVCDFKTTNVELYRWHTTHLKAADQKVLAEGKQVLESDLLS</sequence>
<reference evidence="2" key="1">
    <citation type="submission" date="2020-05" db="EMBL/GenBank/DDBJ databases">
        <title>Phylogenomic resolution of chytrid fungi.</title>
        <authorList>
            <person name="Stajich J.E."/>
            <person name="Amses K."/>
            <person name="Simmons R."/>
            <person name="Seto K."/>
            <person name="Myers J."/>
            <person name="Bonds A."/>
            <person name="Quandt C.A."/>
            <person name="Barry K."/>
            <person name="Liu P."/>
            <person name="Grigoriev I."/>
            <person name="Longcore J.E."/>
            <person name="James T.Y."/>
        </authorList>
    </citation>
    <scope>NUCLEOTIDE SEQUENCE</scope>
    <source>
        <strain evidence="2">JEL0379</strain>
    </source>
</reference>
<evidence type="ECO:0000313" key="2">
    <source>
        <dbReference type="EMBL" id="KAJ3175276.1"/>
    </source>
</evidence>
<feature type="region of interest" description="Disordered" evidence="1">
    <location>
        <begin position="325"/>
        <end position="347"/>
    </location>
</feature>
<feature type="compositionally biased region" description="Basic and acidic residues" evidence="1">
    <location>
        <begin position="20"/>
        <end position="31"/>
    </location>
</feature>
<protein>
    <submittedName>
        <fullName evidence="2">Uncharacterized protein</fullName>
    </submittedName>
</protein>
<name>A0AAD5XP29_9FUNG</name>
<dbReference type="EMBL" id="JADGJQ010000054">
    <property type="protein sequence ID" value="KAJ3175276.1"/>
    <property type="molecule type" value="Genomic_DNA"/>
</dbReference>
<accession>A0AAD5XP29</accession>
<feature type="compositionally biased region" description="Polar residues" evidence="1">
    <location>
        <begin position="10"/>
        <end position="19"/>
    </location>
</feature>
<dbReference type="AlphaFoldDB" id="A0AAD5XP29"/>
<evidence type="ECO:0000256" key="1">
    <source>
        <dbReference type="SAM" id="MobiDB-lite"/>
    </source>
</evidence>
<keyword evidence="3" id="KW-1185">Reference proteome</keyword>
<feature type="region of interest" description="Disordered" evidence="1">
    <location>
        <begin position="1"/>
        <end position="47"/>
    </location>
</feature>
<evidence type="ECO:0000313" key="3">
    <source>
        <dbReference type="Proteomes" id="UP001212152"/>
    </source>
</evidence>